<sequence length="164" mass="17435">MSMYPDPAAPSVHHEWVAAPGDAARLARAATLSVVRRPTVAVCLAIPVVYVVVRAVLLGPDAWLAAGIAFPVVFIGLLYAQAARGTRASMVPGSRWVSGFGEHELMIGTPIGRTVLPYRSVKGIRRAGPLVLVTVAPRRRLGFPAPLFPPAAVDFVRARIAHTT</sequence>
<evidence type="ECO:0008006" key="4">
    <source>
        <dbReference type="Google" id="ProtNLM"/>
    </source>
</evidence>
<feature type="transmembrane region" description="Helical" evidence="1">
    <location>
        <begin position="63"/>
        <end position="80"/>
    </location>
</feature>
<evidence type="ECO:0000256" key="1">
    <source>
        <dbReference type="SAM" id="Phobius"/>
    </source>
</evidence>
<organism evidence="2 3">
    <name type="scientific">Tsukamurella soli</name>
    <dbReference type="NCBI Taxonomy" id="644556"/>
    <lineage>
        <taxon>Bacteria</taxon>
        <taxon>Bacillati</taxon>
        <taxon>Actinomycetota</taxon>
        <taxon>Actinomycetes</taxon>
        <taxon>Mycobacteriales</taxon>
        <taxon>Tsukamurellaceae</taxon>
        <taxon>Tsukamurella</taxon>
    </lineage>
</organism>
<keyword evidence="3" id="KW-1185">Reference proteome</keyword>
<reference evidence="3" key="1">
    <citation type="journal article" date="2019" name="Int. J. Syst. Evol. Microbiol.">
        <title>The Global Catalogue of Microorganisms (GCM) 10K type strain sequencing project: providing services to taxonomists for standard genome sequencing and annotation.</title>
        <authorList>
            <consortium name="The Broad Institute Genomics Platform"/>
            <consortium name="The Broad Institute Genome Sequencing Center for Infectious Disease"/>
            <person name="Wu L."/>
            <person name="Ma J."/>
        </authorList>
    </citation>
    <scope>NUCLEOTIDE SEQUENCE [LARGE SCALE GENOMIC DNA]</scope>
    <source>
        <strain evidence="3">JCM 17688</strain>
    </source>
</reference>
<dbReference type="RefSeq" id="WP_344990608.1">
    <property type="nucleotide sequence ID" value="NZ_BAABFR010000005.1"/>
</dbReference>
<dbReference type="EMBL" id="BAABFR010000005">
    <property type="protein sequence ID" value="GAA4384918.1"/>
    <property type="molecule type" value="Genomic_DNA"/>
</dbReference>
<keyword evidence="1" id="KW-0472">Membrane</keyword>
<keyword evidence="1" id="KW-1133">Transmembrane helix</keyword>
<protein>
    <recommendedName>
        <fullName evidence="4">PH domain-containing protein</fullName>
    </recommendedName>
</protein>
<keyword evidence="1" id="KW-0812">Transmembrane</keyword>
<evidence type="ECO:0000313" key="2">
    <source>
        <dbReference type="EMBL" id="GAA4384918.1"/>
    </source>
</evidence>
<proteinExistence type="predicted"/>
<evidence type="ECO:0000313" key="3">
    <source>
        <dbReference type="Proteomes" id="UP001500635"/>
    </source>
</evidence>
<comment type="caution">
    <text evidence="2">The sequence shown here is derived from an EMBL/GenBank/DDBJ whole genome shotgun (WGS) entry which is preliminary data.</text>
</comment>
<gene>
    <name evidence="2" type="ORF">GCM10023147_06040</name>
</gene>
<dbReference type="Proteomes" id="UP001500635">
    <property type="component" value="Unassembled WGS sequence"/>
</dbReference>
<name>A0ABP8J4K3_9ACTN</name>
<feature type="transmembrane region" description="Helical" evidence="1">
    <location>
        <begin position="38"/>
        <end position="57"/>
    </location>
</feature>
<accession>A0ABP8J4K3</accession>